<reference evidence="2 3" key="1">
    <citation type="submission" date="2014-04" db="EMBL/GenBank/DDBJ databases">
        <authorList>
            <consortium name="DOE Joint Genome Institute"/>
            <person name="Kuo A."/>
            <person name="Martino E."/>
            <person name="Perotto S."/>
            <person name="Kohler A."/>
            <person name="Nagy L.G."/>
            <person name="Floudas D."/>
            <person name="Copeland A."/>
            <person name="Barry K.W."/>
            <person name="Cichocki N."/>
            <person name="Veneault-Fourrey C."/>
            <person name="LaButti K."/>
            <person name="Lindquist E.A."/>
            <person name="Lipzen A."/>
            <person name="Lundell T."/>
            <person name="Morin E."/>
            <person name="Murat C."/>
            <person name="Sun H."/>
            <person name="Tunlid A."/>
            <person name="Henrissat B."/>
            <person name="Grigoriev I.V."/>
            <person name="Hibbett D.S."/>
            <person name="Martin F."/>
            <person name="Nordberg H.P."/>
            <person name="Cantor M.N."/>
            <person name="Hua S.X."/>
        </authorList>
    </citation>
    <scope>NUCLEOTIDE SEQUENCE [LARGE SCALE GENOMIC DNA]</scope>
    <source>
        <strain evidence="2 3">Zn</strain>
    </source>
</reference>
<reference evidence="3" key="2">
    <citation type="submission" date="2015-01" db="EMBL/GenBank/DDBJ databases">
        <title>Evolutionary Origins and Diversification of the Mycorrhizal Mutualists.</title>
        <authorList>
            <consortium name="DOE Joint Genome Institute"/>
            <consortium name="Mycorrhizal Genomics Consortium"/>
            <person name="Kohler A."/>
            <person name="Kuo A."/>
            <person name="Nagy L.G."/>
            <person name="Floudas D."/>
            <person name="Copeland A."/>
            <person name="Barry K.W."/>
            <person name="Cichocki N."/>
            <person name="Veneault-Fourrey C."/>
            <person name="LaButti K."/>
            <person name="Lindquist E.A."/>
            <person name="Lipzen A."/>
            <person name="Lundell T."/>
            <person name="Morin E."/>
            <person name="Murat C."/>
            <person name="Riley R."/>
            <person name="Ohm R."/>
            <person name="Sun H."/>
            <person name="Tunlid A."/>
            <person name="Henrissat B."/>
            <person name="Grigoriev I.V."/>
            <person name="Hibbett D.S."/>
            <person name="Martin F."/>
        </authorList>
    </citation>
    <scope>NUCLEOTIDE SEQUENCE [LARGE SCALE GENOMIC DNA]</scope>
    <source>
        <strain evidence="3">Zn</strain>
    </source>
</reference>
<dbReference type="InParanoid" id="A0A0C3DQR5"/>
<accession>A0A0C3DQR5</accession>
<keyword evidence="1" id="KW-0812">Transmembrane</keyword>
<dbReference type="Proteomes" id="UP000054321">
    <property type="component" value="Unassembled WGS sequence"/>
</dbReference>
<proteinExistence type="predicted"/>
<organism evidence="2 3">
    <name type="scientific">Oidiodendron maius (strain Zn)</name>
    <dbReference type="NCBI Taxonomy" id="913774"/>
    <lineage>
        <taxon>Eukaryota</taxon>
        <taxon>Fungi</taxon>
        <taxon>Dikarya</taxon>
        <taxon>Ascomycota</taxon>
        <taxon>Pezizomycotina</taxon>
        <taxon>Leotiomycetes</taxon>
        <taxon>Leotiomycetes incertae sedis</taxon>
        <taxon>Myxotrichaceae</taxon>
        <taxon>Oidiodendron</taxon>
    </lineage>
</organism>
<protein>
    <submittedName>
        <fullName evidence="2">Uncharacterized protein</fullName>
    </submittedName>
</protein>
<gene>
    <name evidence="2" type="ORF">OIDMADRAFT_50255</name>
</gene>
<evidence type="ECO:0000313" key="3">
    <source>
        <dbReference type="Proteomes" id="UP000054321"/>
    </source>
</evidence>
<name>A0A0C3DQR5_OIDMZ</name>
<sequence>MPSSATSTAGYDAPIGLDTSSISTASSLPPSSVVPTDESHSVILVSSSSSVILPAQSPTPKPPASLNTTHLGLIVGLSVFGLVIIVGIGIFLTFVTRNFISRRRGRESQPPSPLTHTQDELLCEVGQAANVEKYGTAALKQSCSKMRKRGDKRVSEIRHRIKSAELEAWKTGVILELRPEAEAVEGKGVNTEEAEGAIGTAI</sequence>
<dbReference type="HOGENOM" id="CLU_1354987_0_0_1"/>
<dbReference type="EMBL" id="KN832872">
    <property type="protein sequence ID" value="KIN04388.1"/>
    <property type="molecule type" value="Genomic_DNA"/>
</dbReference>
<evidence type="ECO:0000313" key="2">
    <source>
        <dbReference type="EMBL" id="KIN04388.1"/>
    </source>
</evidence>
<keyword evidence="1" id="KW-1133">Transmembrane helix</keyword>
<evidence type="ECO:0000256" key="1">
    <source>
        <dbReference type="SAM" id="Phobius"/>
    </source>
</evidence>
<dbReference type="AlphaFoldDB" id="A0A0C3DQR5"/>
<keyword evidence="3" id="KW-1185">Reference proteome</keyword>
<keyword evidence="1" id="KW-0472">Membrane</keyword>
<feature type="transmembrane region" description="Helical" evidence="1">
    <location>
        <begin position="71"/>
        <end position="96"/>
    </location>
</feature>